<feature type="region of interest" description="Disordered" evidence="1">
    <location>
        <begin position="159"/>
        <end position="182"/>
    </location>
</feature>
<accession>A0ABP0HH47</accession>
<reference evidence="2 3" key="1">
    <citation type="submission" date="2024-02" db="EMBL/GenBank/DDBJ databases">
        <authorList>
            <person name="Chen Y."/>
            <person name="Shah S."/>
            <person name="Dougan E. K."/>
            <person name="Thang M."/>
            <person name="Chan C."/>
        </authorList>
    </citation>
    <scope>NUCLEOTIDE SEQUENCE [LARGE SCALE GENOMIC DNA]</scope>
</reference>
<organism evidence="2 3">
    <name type="scientific">Durusdinium trenchii</name>
    <dbReference type="NCBI Taxonomy" id="1381693"/>
    <lineage>
        <taxon>Eukaryota</taxon>
        <taxon>Sar</taxon>
        <taxon>Alveolata</taxon>
        <taxon>Dinophyceae</taxon>
        <taxon>Suessiales</taxon>
        <taxon>Symbiodiniaceae</taxon>
        <taxon>Durusdinium</taxon>
    </lineage>
</organism>
<evidence type="ECO:0000313" key="3">
    <source>
        <dbReference type="Proteomes" id="UP001642484"/>
    </source>
</evidence>
<feature type="compositionally biased region" description="Polar residues" evidence="1">
    <location>
        <begin position="79"/>
        <end position="89"/>
    </location>
</feature>
<gene>
    <name evidence="2" type="ORF">CCMP2556_LOCUS1706</name>
</gene>
<sequence>MAAAECGFQDLIKQARERRDRAVLLSQPTMVLGEEENDVNDRPRPGAQKVIKVVRTIKKRKTGHKASTTTPVHGDESEPTSSHESQLSDAESGKYYYEGGWSQWRNDSENEEKWKEWDWPPADWRPEPHHNAFADPQSEFYRFKTFDWDDYNRRVQEQLWSPRSDPSARDCAVPSTPTTLRSGSDVSAIAHQLQRMNTGEILELSPSSIHASLETANKQAEIADRERKAQEMMTLAMGMLEQAKNM</sequence>
<proteinExistence type="predicted"/>
<evidence type="ECO:0000256" key="1">
    <source>
        <dbReference type="SAM" id="MobiDB-lite"/>
    </source>
</evidence>
<dbReference type="EMBL" id="CAXAMN010000561">
    <property type="protein sequence ID" value="CAK8989531.1"/>
    <property type="molecule type" value="Genomic_DNA"/>
</dbReference>
<feature type="region of interest" description="Disordered" evidence="1">
    <location>
        <begin position="56"/>
        <end position="90"/>
    </location>
</feature>
<protein>
    <submittedName>
        <fullName evidence="2">Uncharacterized protein</fullName>
    </submittedName>
</protein>
<name>A0ABP0HH47_9DINO</name>
<evidence type="ECO:0000313" key="2">
    <source>
        <dbReference type="EMBL" id="CAK8989531.1"/>
    </source>
</evidence>
<keyword evidence="3" id="KW-1185">Reference proteome</keyword>
<dbReference type="Proteomes" id="UP001642484">
    <property type="component" value="Unassembled WGS sequence"/>
</dbReference>
<feature type="non-terminal residue" evidence="2">
    <location>
        <position position="246"/>
    </location>
</feature>
<comment type="caution">
    <text evidence="2">The sequence shown here is derived from an EMBL/GenBank/DDBJ whole genome shotgun (WGS) entry which is preliminary data.</text>
</comment>